<evidence type="ECO:0000259" key="3">
    <source>
        <dbReference type="Pfam" id="PF02481"/>
    </source>
</evidence>
<dbReference type="SUPFAM" id="SSF102405">
    <property type="entry name" value="MCP/YpsA-like"/>
    <property type="match status" value="1"/>
</dbReference>
<reference evidence="5" key="2">
    <citation type="journal article" date="2021" name="PeerJ">
        <title>Extensive microbial diversity within the chicken gut microbiome revealed by metagenomics and culture.</title>
        <authorList>
            <person name="Gilroy R."/>
            <person name="Ravi A."/>
            <person name="Getino M."/>
            <person name="Pursley I."/>
            <person name="Horton D.L."/>
            <person name="Alikhan N.F."/>
            <person name="Baker D."/>
            <person name="Gharbi K."/>
            <person name="Hall N."/>
            <person name="Watson M."/>
            <person name="Adriaenssens E.M."/>
            <person name="Foster-Nyarko E."/>
            <person name="Jarju S."/>
            <person name="Secka A."/>
            <person name="Antonio M."/>
            <person name="Oren A."/>
            <person name="Chaudhuri R.R."/>
            <person name="La Ragione R."/>
            <person name="Hildebrand F."/>
            <person name="Pallen M.J."/>
        </authorList>
    </citation>
    <scope>NUCLEOTIDE SEQUENCE</scope>
    <source>
        <strain evidence="5">4920</strain>
    </source>
</reference>
<feature type="domain" description="DprA winged helix" evidence="4">
    <location>
        <begin position="339"/>
        <end position="392"/>
    </location>
</feature>
<evidence type="ECO:0000313" key="6">
    <source>
        <dbReference type="Proteomes" id="UP000886743"/>
    </source>
</evidence>
<evidence type="ECO:0000256" key="2">
    <source>
        <dbReference type="SAM" id="MobiDB-lite"/>
    </source>
</evidence>
<dbReference type="Gene3D" id="3.40.50.450">
    <property type="match status" value="1"/>
</dbReference>
<evidence type="ECO:0000259" key="4">
    <source>
        <dbReference type="Pfam" id="PF17782"/>
    </source>
</evidence>
<comment type="similarity">
    <text evidence="1">Belongs to the DprA/Smf family.</text>
</comment>
<name>A0A9D1NHQ0_9FIRM</name>
<organism evidence="5 6">
    <name type="scientific">Candidatus Aphodoplasma excrementigallinarum</name>
    <dbReference type="NCBI Taxonomy" id="2840673"/>
    <lineage>
        <taxon>Bacteria</taxon>
        <taxon>Bacillati</taxon>
        <taxon>Bacillota</taxon>
        <taxon>Clostridia</taxon>
        <taxon>Eubacteriales</taxon>
        <taxon>Candidatus Aphodoplasma</taxon>
    </lineage>
</organism>
<dbReference type="InterPro" id="IPR036388">
    <property type="entry name" value="WH-like_DNA-bd_sf"/>
</dbReference>
<dbReference type="AlphaFoldDB" id="A0A9D1NHQ0"/>
<dbReference type="InterPro" id="IPR057666">
    <property type="entry name" value="DrpA_SLOG"/>
</dbReference>
<reference evidence="5" key="1">
    <citation type="submission" date="2020-10" db="EMBL/GenBank/DDBJ databases">
        <authorList>
            <person name="Gilroy R."/>
        </authorList>
    </citation>
    <scope>NUCLEOTIDE SEQUENCE</scope>
    <source>
        <strain evidence="5">4920</strain>
    </source>
</reference>
<comment type="caution">
    <text evidence="5">The sequence shown here is derived from an EMBL/GenBank/DDBJ whole genome shotgun (WGS) entry which is preliminary data.</text>
</comment>
<dbReference type="PANTHER" id="PTHR43022">
    <property type="entry name" value="PROTEIN SMF"/>
    <property type="match status" value="1"/>
</dbReference>
<gene>
    <name evidence="5" type="primary">dprA</name>
    <name evidence="5" type="ORF">IAC74_05775</name>
</gene>
<proteinExistence type="inferred from homology"/>
<dbReference type="PANTHER" id="PTHR43022:SF1">
    <property type="entry name" value="PROTEIN SMF"/>
    <property type="match status" value="1"/>
</dbReference>
<dbReference type="Pfam" id="PF17782">
    <property type="entry name" value="WHD_DprA"/>
    <property type="match status" value="1"/>
</dbReference>
<dbReference type="Gene3D" id="1.10.10.10">
    <property type="entry name" value="Winged helix-like DNA-binding domain superfamily/Winged helix DNA-binding domain"/>
    <property type="match status" value="1"/>
</dbReference>
<dbReference type="Pfam" id="PF02481">
    <property type="entry name" value="DNA_processg_A"/>
    <property type="match status" value="1"/>
</dbReference>
<protein>
    <submittedName>
        <fullName evidence="5">DNA-protecting protein DprA</fullName>
    </submittedName>
</protein>
<accession>A0A9D1NHQ0</accession>
<evidence type="ECO:0000313" key="5">
    <source>
        <dbReference type="EMBL" id="HIV03066.1"/>
    </source>
</evidence>
<dbReference type="NCBIfam" id="TIGR00732">
    <property type="entry name" value="dprA"/>
    <property type="match status" value="1"/>
</dbReference>
<dbReference type="InterPro" id="IPR041614">
    <property type="entry name" value="DprA_WH"/>
</dbReference>
<evidence type="ECO:0000256" key="1">
    <source>
        <dbReference type="ARBA" id="ARBA00006525"/>
    </source>
</evidence>
<dbReference type="EMBL" id="DVOF01000167">
    <property type="protein sequence ID" value="HIV03066.1"/>
    <property type="molecule type" value="Genomic_DNA"/>
</dbReference>
<dbReference type="Proteomes" id="UP000886743">
    <property type="component" value="Unassembled WGS sequence"/>
</dbReference>
<feature type="domain" description="Smf/DprA SLOG" evidence="3">
    <location>
        <begin position="78"/>
        <end position="288"/>
    </location>
</feature>
<feature type="region of interest" description="Disordered" evidence="2">
    <location>
        <begin position="309"/>
        <end position="333"/>
    </location>
</feature>
<dbReference type="InterPro" id="IPR003488">
    <property type="entry name" value="DprA"/>
</dbReference>
<dbReference type="GO" id="GO:0009294">
    <property type="term" value="P:DNA-mediated transformation"/>
    <property type="evidence" value="ECO:0007669"/>
    <property type="project" value="InterPro"/>
</dbReference>
<sequence length="398" mass="43777">MDRRELWLWLMNLPHIFSPKVGPLLERLGDIEGIYCAAEQQLRGIRGIGEAEIASLLDKDLSRARQIAAQIEGLGAYVLCYDDASYPDALRHLYDPPYVLYVRGERLNWDDMLPIAVVGARESTEYGRQVTDEICYDLAKSGVTVVSGMARGIDSVAHRSALRAGAKTVAFLGCGIDIVYPPENDTLMQAIAQNGAAMTEFPPGTPPYGKNFPIRNRLIAAFSRGVLVVEAKQRSGTASTAHWALENGKDVFAVPGDVTRENSKGCHHLIKSGGAKLAECAQDILEEYEYDLGHMDLPESGRPVIVEKRERPAARSRRPGREEKRVEKKKPSLDDERFAQLDEAQKKIIALLIERDAHVDEICRHASLSAAEAGAALTLMELMGLVTALAGKIYTLNV</sequence>